<keyword evidence="1" id="KW-1133">Transmembrane helix</keyword>
<dbReference type="PANTHER" id="PTHR21687">
    <property type="entry name" value="PLASMALEMMA VESICLE-ASSOCIATED PROTEIN"/>
    <property type="match status" value="1"/>
</dbReference>
<evidence type="ECO:0000313" key="2">
    <source>
        <dbReference type="EMBL" id="KAJ8373301.1"/>
    </source>
</evidence>
<gene>
    <name evidence="2" type="ORF">AAFF_G00266570</name>
</gene>
<evidence type="ECO:0000256" key="1">
    <source>
        <dbReference type="SAM" id="Phobius"/>
    </source>
</evidence>
<comment type="caution">
    <text evidence="2">The sequence shown here is derived from an EMBL/GenBank/DDBJ whole genome shotgun (WGS) entry which is preliminary data.</text>
</comment>
<dbReference type="Proteomes" id="UP001221898">
    <property type="component" value="Unassembled WGS sequence"/>
</dbReference>
<keyword evidence="1" id="KW-0472">Membrane</keyword>
<protein>
    <recommendedName>
        <fullName evidence="4">Plasmalemma vesicle-associated protein</fullName>
    </recommendedName>
</protein>
<feature type="transmembrane region" description="Helical" evidence="1">
    <location>
        <begin position="143"/>
        <end position="169"/>
    </location>
</feature>
<dbReference type="GO" id="GO:0043114">
    <property type="term" value="P:regulation of vascular permeability"/>
    <property type="evidence" value="ECO:0007669"/>
    <property type="project" value="TreeGrafter"/>
</dbReference>
<reference evidence="2" key="1">
    <citation type="journal article" date="2023" name="Science">
        <title>Genome structures resolve the early diversification of teleost fishes.</title>
        <authorList>
            <person name="Parey E."/>
            <person name="Louis A."/>
            <person name="Montfort J."/>
            <person name="Bouchez O."/>
            <person name="Roques C."/>
            <person name="Iampietro C."/>
            <person name="Lluch J."/>
            <person name="Castinel A."/>
            <person name="Donnadieu C."/>
            <person name="Desvignes T."/>
            <person name="Floi Bucao C."/>
            <person name="Jouanno E."/>
            <person name="Wen M."/>
            <person name="Mejri S."/>
            <person name="Dirks R."/>
            <person name="Jansen H."/>
            <person name="Henkel C."/>
            <person name="Chen W.J."/>
            <person name="Zahm M."/>
            <person name="Cabau C."/>
            <person name="Klopp C."/>
            <person name="Thompson A.W."/>
            <person name="Robinson-Rechavi M."/>
            <person name="Braasch I."/>
            <person name="Lecointre G."/>
            <person name="Bobe J."/>
            <person name="Postlethwait J.H."/>
            <person name="Berthelot C."/>
            <person name="Roest Crollius H."/>
            <person name="Guiguen Y."/>
        </authorList>
    </citation>
    <scope>NUCLEOTIDE SEQUENCE</scope>
    <source>
        <strain evidence="2">NC1722</strain>
    </source>
</reference>
<accession>A0AAD7RE09</accession>
<dbReference type="EMBL" id="JAINUG010000366">
    <property type="protein sequence ID" value="KAJ8373301.1"/>
    <property type="molecule type" value="Genomic_DNA"/>
</dbReference>
<dbReference type="GO" id="GO:0002693">
    <property type="term" value="P:positive regulation of cellular extravasation"/>
    <property type="evidence" value="ECO:0007669"/>
    <property type="project" value="TreeGrafter"/>
</dbReference>
<keyword evidence="1" id="KW-0812">Transmembrane</keyword>
<dbReference type="Pfam" id="PF06637">
    <property type="entry name" value="PV-1"/>
    <property type="match status" value="1"/>
</dbReference>
<dbReference type="PANTHER" id="PTHR21687:SF5">
    <property type="entry name" value="PLASMALEMMA VESICLE-ASSOCIATED PROTEIN"/>
    <property type="match status" value="1"/>
</dbReference>
<keyword evidence="3" id="KW-1185">Reference proteome</keyword>
<organism evidence="2 3">
    <name type="scientific">Aldrovandia affinis</name>
    <dbReference type="NCBI Taxonomy" id="143900"/>
    <lineage>
        <taxon>Eukaryota</taxon>
        <taxon>Metazoa</taxon>
        <taxon>Chordata</taxon>
        <taxon>Craniata</taxon>
        <taxon>Vertebrata</taxon>
        <taxon>Euteleostomi</taxon>
        <taxon>Actinopterygii</taxon>
        <taxon>Neopterygii</taxon>
        <taxon>Teleostei</taxon>
        <taxon>Notacanthiformes</taxon>
        <taxon>Halosauridae</taxon>
        <taxon>Aldrovandia</taxon>
    </lineage>
</organism>
<proteinExistence type="predicted"/>
<name>A0AAD7RE09_9TELE</name>
<dbReference type="InterPro" id="IPR009538">
    <property type="entry name" value="PV-1"/>
</dbReference>
<evidence type="ECO:0000313" key="3">
    <source>
        <dbReference type="Proteomes" id="UP001221898"/>
    </source>
</evidence>
<sequence length="572" mass="64325">MFGGGASQDECPAEELWRCVYKHCRFQDPRGLHAALARSLVSSDSLRTCAGQQHHQGGLVTAYSSSSRRCPGVVSPKQKGRFCFSHTRRRAEQVAAASSGERTDERNGRRFPSAAMYGGGYPQAKFSLDAKKMQRPKGKSCGYYWRVIFFFSSLIQSLIIVSLVLFMVYGRREKSSEAERMAELQKSFDTSTVENRVLREEKHNLTLLLNVTLTKKLLGDQDLRKLRLLANISRSTIINCTTKLTQYEMEEKRKLLTRLFPVPCASNTGLFPNRKASPRGDSRFHQLDMMRRLLQANFTQTVQHLTRELDAASRARDALRLDVIGLRRNATDLQRRLDAYGRKCKEDFALSLGGIQTVTRAFIERIDRLFPSVLPFQLTCLKQRDQLEQIRSNCSSLSREVEAKFQSYLDSVGTQMSQIQGRSSQLQVQGARLQEDLEWCRRNRTAEAAEAGRRSLEAQRRNDAEVERLLREQKRLREDRELRQYSAALKDGEAAALRGQVQRLNASLANCIPRKPTTGTGLPKPGLTGIFPGMAGAGLNFPGMAGPGISGDLQKHLKELQDMANKESGVSG</sequence>
<dbReference type="AlphaFoldDB" id="A0AAD7RE09"/>
<evidence type="ECO:0008006" key="4">
    <source>
        <dbReference type="Google" id="ProtNLM"/>
    </source>
</evidence>